<name>A0A849VBY6_9GAMM</name>
<sequence>MFDIADISLKPLVNYRFAAVIFAGNVPLLSDIRFQQVSGLQMSRNISEKNAKPVITDSEALHPLTLKRGVMNVTKDGAVLPGISGSPLTNLQHLEAQFWKTKALRCRILLTLMAPEGHPVRAWLIKKAYFESLQWDPLSADESKVFVESMTYKYSQIYEVSV</sequence>
<dbReference type="Pfam" id="PF06841">
    <property type="entry name" value="Phage_T4_gp19"/>
    <property type="match status" value="1"/>
</dbReference>
<organism evidence="1 2">
    <name type="scientific">Pseudoalteromonas caenipelagi</name>
    <dbReference type="NCBI Taxonomy" id="2726988"/>
    <lineage>
        <taxon>Bacteria</taxon>
        <taxon>Pseudomonadati</taxon>
        <taxon>Pseudomonadota</taxon>
        <taxon>Gammaproteobacteria</taxon>
        <taxon>Alteromonadales</taxon>
        <taxon>Pseudoalteromonadaceae</taxon>
        <taxon>Pseudoalteromonas</taxon>
    </lineage>
</organism>
<keyword evidence="2" id="KW-1185">Reference proteome</keyword>
<dbReference type="GO" id="GO:0005198">
    <property type="term" value="F:structural molecule activity"/>
    <property type="evidence" value="ECO:0007669"/>
    <property type="project" value="InterPro"/>
</dbReference>
<evidence type="ECO:0000313" key="2">
    <source>
        <dbReference type="Proteomes" id="UP000586305"/>
    </source>
</evidence>
<proteinExistence type="predicted"/>
<dbReference type="EMBL" id="JABBPG010000002">
    <property type="protein sequence ID" value="NOU50545.1"/>
    <property type="molecule type" value="Genomic_DNA"/>
</dbReference>
<accession>A0A849VBY6</accession>
<evidence type="ECO:0000313" key="1">
    <source>
        <dbReference type="EMBL" id="NOU50545.1"/>
    </source>
</evidence>
<dbReference type="InterPro" id="IPR010667">
    <property type="entry name" value="Phage_T4_Gp19"/>
</dbReference>
<dbReference type="RefSeq" id="WP_171625602.1">
    <property type="nucleotide sequence ID" value="NZ_JABBPG010000002.1"/>
</dbReference>
<evidence type="ECO:0008006" key="3">
    <source>
        <dbReference type="Google" id="ProtNLM"/>
    </source>
</evidence>
<protein>
    <recommendedName>
        <fullName evidence="3">Phage tail-like protein</fullName>
    </recommendedName>
</protein>
<comment type="caution">
    <text evidence="1">The sequence shown here is derived from an EMBL/GenBank/DDBJ whole genome shotgun (WGS) entry which is preliminary data.</text>
</comment>
<dbReference type="AlphaFoldDB" id="A0A849VBY6"/>
<dbReference type="Proteomes" id="UP000586305">
    <property type="component" value="Unassembled WGS sequence"/>
</dbReference>
<reference evidence="1 2" key="1">
    <citation type="submission" date="2020-04" db="EMBL/GenBank/DDBJ databases">
        <title>Pseudoalteromonas caenipelagi sp. nov., isolated from a tidal flat.</title>
        <authorList>
            <person name="Park S."/>
            <person name="Yoon J.-H."/>
        </authorList>
    </citation>
    <scope>NUCLEOTIDE SEQUENCE [LARGE SCALE GENOMIC DNA]</scope>
    <source>
        <strain evidence="1 2">JBTF-M23</strain>
    </source>
</reference>
<gene>
    <name evidence="1" type="ORF">HG263_08320</name>
</gene>